<dbReference type="EMBL" id="GL349436">
    <property type="protein sequence ID" value="KNC52232.1"/>
    <property type="molecule type" value="Genomic_DNA"/>
</dbReference>
<dbReference type="eggNOG" id="KOG3063">
    <property type="taxonomic scope" value="Eukaryota"/>
</dbReference>
<evidence type="ECO:0000313" key="3">
    <source>
        <dbReference type="EMBL" id="KNC52232.1"/>
    </source>
</evidence>
<dbReference type="OrthoDB" id="3821113at2759"/>
<reference evidence="3 4" key="1">
    <citation type="submission" date="2010-05" db="EMBL/GenBank/DDBJ databases">
        <title>The Genome Sequence of Thecamonas trahens ATCC 50062.</title>
        <authorList>
            <consortium name="The Broad Institute Genome Sequencing Platform"/>
            <person name="Russ C."/>
            <person name="Cuomo C."/>
            <person name="Shea T."/>
            <person name="Young S.K."/>
            <person name="Zeng Q."/>
            <person name="Koehrsen M."/>
            <person name="Haas B."/>
            <person name="Borodovsky M."/>
            <person name="Guigo R."/>
            <person name="Alvarado L."/>
            <person name="Berlin A."/>
            <person name="Bochicchio J."/>
            <person name="Borenstein D."/>
            <person name="Chapman S."/>
            <person name="Chen Z."/>
            <person name="Freedman E."/>
            <person name="Gellesch M."/>
            <person name="Goldberg J."/>
            <person name="Griggs A."/>
            <person name="Gujja S."/>
            <person name="Heilman E."/>
            <person name="Heiman D."/>
            <person name="Hepburn T."/>
            <person name="Howarth C."/>
            <person name="Jen D."/>
            <person name="Larson L."/>
            <person name="Mehta T."/>
            <person name="Park D."/>
            <person name="Pearson M."/>
            <person name="Roberts A."/>
            <person name="Saif S."/>
            <person name="Shenoy N."/>
            <person name="Sisk P."/>
            <person name="Stolte C."/>
            <person name="Sykes S."/>
            <person name="Thomson T."/>
            <person name="Walk T."/>
            <person name="White J."/>
            <person name="Yandava C."/>
            <person name="Burger G."/>
            <person name="Gray M.W."/>
            <person name="Holland P.W.H."/>
            <person name="King N."/>
            <person name="Lang F.B.F."/>
            <person name="Roger A.J."/>
            <person name="Ruiz-Trillo I."/>
            <person name="Lander E."/>
            <person name="Nusbaum C."/>
        </authorList>
    </citation>
    <scope>NUCLEOTIDE SEQUENCE [LARGE SCALE GENOMIC DNA]</scope>
    <source>
        <strain evidence="3 4">ATCC 50062</strain>
    </source>
</reference>
<feature type="region of interest" description="Disordered" evidence="2">
    <location>
        <begin position="258"/>
        <end position="288"/>
    </location>
</feature>
<dbReference type="STRING" id="461836.A0A0L0DIV7"/>
<dbReference type="GO" id="GO:0006886">
    <property type="term" value="P:intracellular protein transport"/>
    <property type="evidence" value="ECO:0007669"/>
    <property type="project" value="InterPro"/>
</dbReference>
<dbReference type="SUPFAM" id="SSF81296">
    <property type="entry name" value="E set domains"/>
    <property type="match status" value="1"/>
</dbReference>
<dbReference type="InterPro" id="IPR028934">
    <property type="entry name" value="Vps26-related"/>
</dbReference>
<comment type="similarity">
    <text evidence="1">Belongs to the VPS26 family.</text>
</comment>
<dbReference type="Pfam" id="PF03643">
    <property type="entry name" value="Vps26"/>
    <property type="match status" value="1"/>
</dbReference>
<evidence type="ECO:0000256" key="1">
    <source>
        <dbReference type="ARBA" id="ARBA00009100"/>
    </source>
</evidence>
<dbReference type="PANTHER" id="PTHR12233">
    <property type="entry name" value="VACUOLAR PROTEIN SORTING 26 RELATED"/>
    <property type="match status" value="1"/>
</dbReference>
<gene>
    <name evidence="3" type="ORF">AMSG_01060</name>
</gene>
<sequence>MSGAVTVDTARPMEHNGIVVELVGDMALFYDRDSRSQFVHEAYALADPGELAAGVALFPFDFGVPHCPLESYAGANVRVRYVIRVTIVRSLMQSVVHEQELWVHVYNKPPAINNSIKMEVGIEESLHIEFEYSSSKYHLRDVIVGKVFFLLVRVPIKFMELALTRSESTGLPQAQAYTDTQTLAKFEIMDGAPVHGESVPVRFFLGGFPLTPTYHEGIKIFSVRYYLNLVLVDATDRRYYKQQEIVLWRRDPRRITRTRTRRTRVRLRPGSPPSSPPPPSESASSGRA</sequence>
<dbReference type="GeneID" id="25560831"/>
<keyword evidence="4" id="KW-1185">Reference proteome</keyword>
<feature type="compositionally biased region" description="Pro residues" evidence="2">
    <location>
        <begin position="270"/>
        <end position="280"/>
    </location>
</feature>
<name>A0A0L0DIV7_THETB</name>
<organism evidence="3 4">
    <name type="scientific">Thecamonas trahens ATCC 50062</name>
    <dbReference type="NCBI Taxonomy" id="461836"/>
    <lineage>
        <taxon>Eukaryota</taxon>
        <taxon>Apusozoa</taxon>
        <taxon>Apusomonadida</taxon>
        <taxon>Apusomonadidae</taxon>
        <taxon>Thecamonas</taxon>
    </lineage>
</organism>
<proteinExistence type="inferred from homology"/>
<dbReference type="Proteomes" id="UP000054408">
    <property type="component" value="Unassembled WGS sequence"/>
</dbReference>
<accession>A0A0L0DIV7</accession>
<dbReference type="InterPro" id="IPR014756">
    <property type="entry name" value="Ig_E-set"/>
</dbReference>
<dbReference type="OMA" id="CEIEVAL"/>
<dbReference type="RefSeq" id="XP_013762234.1">
    <property type="nucleotide sequence ID" value="XM_013906780.1"/>
</dbReference>
<dbReference type="Gene3D" id="2.60.40.640">
    <property type="match status" value="2"/>
</dbReference>
<dbReference type="AlphaFoldDB" id="A0A0L0DIV7"/>
<feature type="compositionally biased region" description="Basic residues" evidence="2">
    <location>
        <begin position="258"/>
        <end position="267"/>
    </location>
</feature>
<protein>
    <submittedName>
        <fullName evidence="3">Vacuolar protein sorting-associated protein 26B-B</fullName>
    </submittedName>
</protein>
<evidence type="ECO:0000256" key="2">
    <source>
        <dbReference type="SAM" id="MobiDB-lite"/>
    </source>
</evidence>
<evidence type="ECO:0000313" key="4">
    <source>
        <dbReference type="Proteomes" id="UP000054408"/>
    </source>
</evidence>
<dbReference type="InterPro" id="IPR014752">
    <property type="entry name" value="Arrestin-like_C"/>
</dbReference>